<dbReference type="AlphaFoldDB" id="A0A6J7CQ76"/>
<feature type="domain" description="Carboxymuconolactone decarboxylase-like" evidence="1">
    <location>
        <begin position="38"/>
        <end position="100"/>
    </location>
</feature>
<dbReference type="PANTHER" id="PTHR34846">
    <property type="entry name" value="4-CARBOXYMUCONOLACTONE DECARBOXYLASE FAMILY PROTEIN (AFU_ORTHOLOGUE AFUA_6G11590)"/>
    <property type="match status" value="1"/>
</dbReference>
<name>A0A6J7CQ76_9ZZZZ</name>
<dbReference type="InterPro" id="IPR003779">
    <property type="entry name" value="CMD-like"/>
</dbReference>
<dbReference type="GO" id="GO:0051920">
    <property type="term" value="F:peroxiredoxin activity"/>
    <property type="evidence" value="ECO:0007669"/>
    <property type="project" value="InterPro"/>
</dbReference>
<dbReference type="Pfam" id="PF02627">
    <property type="entry name" value="CMD"/>
    <property type="match status" value="1"/>
</dbReference>
<proteinExistence type="predicted"/>
<dbReference type="EMBL" id="CAFBLQ010000013">
    <property type="protein sequence ID" value="CAB4860732.1"/>
    <property type="molecule type" value="Genomic_DNA"/>
</dbReference>
<accession>A0A6J7CQ76</accession>
<dbReference type="PANTHER" id="PTHR34846:SF5">
    <property type="entry name" value="CARBOXYMUCONOLACTONE DECARBOXYLASE-LIKE DOMAIN-CONTAINING PROTEIN"/>
    <property type="match status" value="1"/>
</dbReference>
<protein>
    <submittedName>
        <fullName evidence="2">Unannotated protein</fullName>
    </submittedName>
</protein>
<organism evidence="2">
    <name type="scientific">freshwater metagenome</name>
    <dbReference type="NCBI Taxonomy" id="449393"/>
    <lineage>
        <taxon>unclassified sequences</taxon>
        <taxon>metagenomes</taxon>
        <taxon>ecological metagenomes</taxon>
    </lineage>
</organism>
<evidence type="ECO:0000313" key="2">
    <source>
        <dbReference type="EMBL" id="CAB4860732.1"/>
    </source>
</evidence>
<dbReference type="Gene3D" id="1.20.1290.10">
    <property type="entry name" value="AhpD-like"/>
    <property type="match status" value="1"/>
</dbReference>
<evidence type="ECO:0000259" key="1">
    <source>
        <dbReference type="Pfam" id="PF02627"/>
    </source>
</evidence>
<sequence>MARLPYVDPDTAPAHVAEQLRGVPPMTVLRTVAHAQDVFGPWLRFSGGILNDLALDPVLRELAILRVAALSPGADYEWDQHEVIARQVGATDAQIEGARSGAGLSGDEALIVRFTEEVVRDVGVSDPTWEAAAARWSARELVELLLVIGQYMMVARIIATVRVDPDPPAGTALLDALPSG</sequence>
<dbReference type="SUPFAM" id="SSF69118">
    <property type="entry name" value="AhpD-like"/>
    <property type="match status" value="1"/>
</dbReference>
<gene>
    <name evidence="2" type="ORF">UFOPK3423_00214</name>
</gene>
<dbReference type="InterPro" id="IPR029032">
    <property type="entry name" value="AhpD-like"/>
</dbReference>
<reference evidence="2" key="1">
    <citation type="submission" date="2020-05" db="EMBL/GenBank/DDBJ databases">
        <authorList>
            <person name="Chiriac C."/>
            <person name="Salcher M."/>
            <person name="Ghai R."/>
            <person name="Kavagutti S V."/>
        </authorList>
    </citation>
    <scope>NUCLEOTIDE SEQUENCE</scope>
</reference>